<dbReference type="EMBL" id="CADEBC010000208">
    <property type="protein sequence ID" value="CAB3225638.1"/>
    <property type="molecule type" value="Genomic_DNA"/>
</dbReference>
<dbReference type="Proteomes" id="UP000494106">
    <property type="component" value="Unassembled WGS sequence"/>
</dbReference>
<evidence type="ECO:0000313" key="2">
    <source>
        <dbReference type="Proteomes" id="UP000494106"/>
    </source>
</evidence>
<comment type="caution">
    <text evidence="1">The sequence shown here is derived from an EMBL/GenBank/DDBJ whole genome shotgun (WGS) entry which is preliminary data.</text>
</comment>
<dbReference type="AlphaFoldDB" id="A0A8S0YZV8"/>
<protein>
    <submittedName>
        <fullName evidence="1">Uncharacterized protein</fullName>
    </submittedName>
</protein>
<organism evidence="1 2">
    <name type="scientific">Arctia plantaginis</name>
    <name type="common">Wood tiger moth</name>
    <name type="synonym">Phalaena plantaginis</name>
    <dbReference type="NCBI Taxonomy" id="874455"/>
    <lineage>
        <taxon>Eukaryota</taxon>
        <taxon>Metazoa</taxon>
        <taxon>Ecdysozoa</taxon>
        <taxon>Arthropoda</taxon>
        <taxon>Hexapoda</taxon>
        <taxon>Insecta</taxon>
        <taxon>Pterygota</taxon>
        <taxon>Neoptera</taxon>
        <taxon>Endopterygota</taxon>
        <taxon>Lepidoptera</taxon>
        <taxon>Glossata</taxon>
        <taxon>Ditrysia</taxon>
        <taxon>Noctuoidea</taxon>
        <taxon>Erebidae</taxon>
        <taxon>Arctiinae</taxon>
        <taxon>Arctia</taxon>
    </lineage>
</organism>
<sequence>MVGCQTEARRVVRCHILRNHASASRAPRASTLVHTPAAPGHLPRGIMQSDGNGSVLARPHWLGVASARRVGQ</sequence>
<reference evidence="1 2" key="1">
    <citation type="submission" date="2020-04" db="EMBL/GenBank/DDBJ databases">
        <authorList>
            <person name="Wallbank WR R."/>
            <person name="Pardo Diaz C."/>
            <person name="Kozak K."/>
            <person name="Martin S."/>
            <person name="Jiggins C."/>
            <person name="Moest M."/>
            <person name="Warren A I."/>
            <person name="Byers J.R.P. K."/>
            <person name="Montejo-Kovacevich G."/>
            <person name="Yen C E."/>
        </authorList>
    </citation>
    <scope>NUCLEOTIDE SEQUENCE [LARGE SCALE GENOMIC DNA]</scope>
</reference>
<accession>A0A8S0YZV8</accession>
<evidence type="ECO:0000313" key="1">
    <source>
        <dbReference type="EMBL" id="CAB3225638.1"/>
    </source>
</evidence>
<proteinExistence type="predicted"/>
<name>A0A8S0YZV8_ARCPL</name>
<gene>
    <name evidence="1" type="ORF">APLA_LOCUS2521</name>
</gene>
<keyword evidence="2" id="KW-1185">Reference proteome</keyword>